<feature type="compositionally biased region" description="Low complexity" evidence="5">
    <location>
        <begin position="3134"/>
        <end position="3150"/>
    </location>
</feature>
<dbReference type="InterPro" id="IPR033305">
    <property type="entry name" value="Hydin-like"/>
</dbReference>
<dbReference type="Pfam" id="PF24816">
    <property type="entry name" value="Ig_CFAP65__9th"/>
    <property type="match status" value="1"/>
</dbReference>
<organism evidence="7 8">
    <name type="scientific">Phytophthora pseudosyringae</name>
    <dbReference type="NCBI Taxonomy" id="221518"/>
    <lineage>
        <taxon>Eukaryota</taxon>
        <taxon>Sar</taxon>
        <taxon>Stramenopiles</taxon>
        <taxon>Oomycota</taxon>
        <taxon>Peronosporomycetes</taxon>
        <taxon>Peronosporales</taxon>
        <taxon>Peronosporaceae</taxon>
        <taxon>Phytophthora</taxon>
    </lineage>
</organism>
<gene>
    <name evidence="7" type="ORF">PHYPSEUDO_000450</name>
</gene>
<dbReference type="InterPro" id="IPR053879">
    <property type="entry name" value="HYDIN_VesB_CFA65-like_Ig"/>
</dbReference>
<evidence type="ECO:0000256" key="5">
    <source>
        <dbReference type="SAM" id="MobiDB-lite"/>
    </source>
</evidence>
<evidence type="ECO:0000256" key="3">
    <source>
        <dbReference type="ARBA" id="ARBA00022490"/>
    </source>
</evidence>
<dbReference type="InterPro" id="IPR058536">
    <property type="entry name" value="Ig_CFAP65_4th"/>
</dbReference>
<dbReference type="PANTHER" id="PTHR23053:SF0">
    <property type="entry name" value="HYDROCEPHALUS-INDUCING PROTEIN HOMOLOG"/>
    <property type="match status" value="1"/>
</dbReference>
<keyword evidence="3" id="KW-0963">Cytoplasm</keyword>
<feature type="compositionally biased region" description="Basic and acidic residues" evidence="5">
    <location>
        <begin position="2370"/>
        <end position="2379"/>
    </location>
</feature>
<sequence>MSKKEAPRLKPSELLTAFSAAKARAAKHATSRIVELMNAEDHTARVSSAVPLHQPLFEPSPTEVWIDEYTPFEPLTIKLRFRNCDTVVRRLKIEPPRSPVFRVRPWDAARSKEKGAKPDRVDGKVAAGMEIAFALEFFPQEVTDYSLDLVCCTERERFLLPVRVRGRFAALDLPDELGFGICPVKMPTTRVLSVRNVGTRGSSFAFQTSEHFRVTPPSATLAQGEAVQLELSVVPPNLEAGEGELEVKDDSGQTAVVQLAGRVVNVDVFLGQPLVEPNATYLSLSSRKTVKICNESEFTLDFSWKSFAGSVQEEVERTQLLEELSRMETAEQEQLQLQLHDAEDGDSGFTPSPFDVRKTLDTKYRHLRKATLDDAMQFVDACFSITPLSGRVWAHSEVDVVVCFTPEVAHLYSCCAFLEIAGQAARLPLQLRGQGIGPKAKVVYNELLDFGDVFINDERTRDFTIQNKGEIPAGFELIPLAMPPGTSLTVHPSNGTLAVNAMLKVEVTFCSQVLGEAFHHIRFSMQGSDEQLTVRFKAHVIPPVFHFDVDQVDFGAVPYSFPQTQTIKLINASKIAMNYSLRVPEEASYKQKELELVPSDGKLDAYGEQQITIRFTSHSVKVYQYQLVVGVTGVGADLLSIPVHAQCFVPELTILQEELDFGRCFLRYPHKQMLVVENKSTHLLGRFEIGEQDDHSRAIATYSASEFSGSVRPGERVSVEISLSCEKLGSIRLPMVVTVPGSTDLPLSVTLSATGSGPKVELDQPEINWGNCSCLVDHERTLRMTNASLIPAAYKTFIRSARSKFQIDRKEGVLMAGESLELVLVANLDDTVVFKDQLHILITEGDNLVVPLSIKGTGTTMWSPSELRVIDFSHQMTSKECEWSCTLENKGKRVQVLTWVNKTATLTNSKVSTIDQGGSSKRMSKAGQDNRFAAKPSKSSSNNRSGSNGATEGRDEVIPVFSVFPGTIELKPRTACIFIFKGLSSTAGLIQEELVCETRVGKEKVNKVAFVTAIRANFVDPKLTPSSSLLSFGYIHHPGNQITTQSQPLSLTNACELPLSFTLRTQTPFALDCWEAVLQPGENVDLNVEFYPGFKDDYTCRVINSKVLVSYTGHPQKDSVELVGDISFPNLSFETTKIDFGCTLNDTQKSITMNVTNVSKVDTSFRWVFIEDEKETLSTATAKKPHLPINQVFDILPIRGLLKPNESEKIEFVYYGHANRKFKSTVACEVEGGPEYELTLSGEASSLVYKLDKQSLDFGLVLYNKTEDRDFSILNVGKVPFSFTIIIDKIACGRTLEISPTSGKIAPNEKQRILVRLRPGIPEYFEETVVLEIAHFQPIPFKLFGSGTFAAVSLNLPRENHPASTVRGEAPKWKDLKKRAIQSIELGMLSSAVVEARNNQGISSNAGLALSDSKSTLATTHRGNEKGSSVASVAPSPQAKTTSQRVGAPGSPIRGSAAPTLDELDIEIEACRLFFTDFLLVQELKRADARALKSLEPSNDNPAQEAEAATATGAVVKPARPPSSTSDNKAQKKRGTEVFPFILSQFVLDFGNVVVGTHKIKRFSVTNIGHGPASFQLDKNLASSRGFQIEPERVVRLPEKQSVEFSVTFHARKNIEMGLHMAQLPIAIKNGPPCIAMVRALVTVPDISISTESLDFGKIAVSTCHTMFTQLQNVSAVPAEWAFKKPMGSTKDVGNFRFSPQSGLLTPGAKVNIQIEFIPDDGRQFLLKLPIKINSNPKTRAIVCRGEGSELRISFHPPLVELGPVLPCAPPEEQLVEIRNDSDYAIEVFSLDFDSFYQQDEALLRSLTAFTSGDTLQLPVRVPGQPFVEFLADNHLVPTIAADATHDSDQPDDVNNTPGFSSQSLETEDEDAAGSLELTSSDPETPIADFNSVPRKGIDYIMVGPPRCGKSTQSRLLAEKECLTVWTIDGAIKSICAAKGPLATAVRKALGIDTAGSESVPSSEGDESVSIARQETPESDDVHEDPTQEERLGSIAERVTHLLDQIVLWQLAQPDLKGGSVLDGFDNSFVSFAETLKCCSRAFATARIIVLGFDEESYEAMTALLMSQESKPGSIVAVTPSPSRDCLTPSSSGNVGNNDGDGVIEMGYPHHGEEGREEIQRSGSTHGLADKQTLTGSPSRQVIKPSTLDTTNSDGTATSTESNHLPEENTVVQEKVVELARSLFAELIKRTTFAEYAQALEATKRQLASFMVRDGEKAENVSQILHESSDAPTNDNNAEALWAQVKDRTSPDNFILDIPITDAGPALLVHSTIFATIEKFVRELEASHLPIPTAAKFQLVRRPPERFPRKRVARFSLRTPSLLSSSASEASSEQSLHSSGLLPQVPSKHPSRPQTAGKDASRAQVSETDTGEHPERLTDNIENQDASEAPSAGSPATRGSSPPACRWVIAPHSRVNMLVQFASADVGNFDCSLGFEIAGLRREFTLFGRGICGVPTINSDPRNVFMHRVKSRPEGGFAQKKFVVSRNQFEFGPLIIANQAVKPPETERQFIEWQKASPNNVEVFRMSNSSKFPIQLEFGMEKLGDSTFAVFPPAFEIKEGDTREVKVWANPSENGLHENALICCIGDNPEPVEFQISCYGCTPELKLRGPWEQPAAASTSERDDLHQAADPDETIANNAPVSSRSSVPGSAPASARSNAPPAEQPPPPSHLRQQPALDFEQLLLKRQDEKTFYIENTSAVAVSWHLLSEGLPADFRIFPVEGTIKPLQKTPVIVVFSAMTEAVHEFPLQIEFSDAESALQVSDRNRSLELTLCGEAYKIDVSSFDNEAGEVPSQAATSGAATISTARAVAGDGSLDFGLVRVGEKHSRSFNIKNRGKYSIKYILAIRSAVTREYFTIEPSEMVLEPRQSSSVNVTFTSKSEVTLRDCKDIKCTIIEMLSGEACREFYVYTSARSVFSKFRLQPNRGINFGPHKYNDQAQTKRIEIRNDGEFPFKFRVQASRPATAREKTELLMIDTPLSPSTLGLGQFAISPDCGTVDPGVTVGLDVVFQPKECAVHSETLRIEVSGRNEEDTVETNKLLYELVGESCYPGINTTDYESIFEEQTVIHSLGVESAMPMSTHRNGAFPGSIQAVTFADKEKIFSFGPLISAANWKGTVERFKISNPMKVSSTVQFSVSSSPSSSSGTSGSNESEEGSQAFTVQPAVWEIPPLEHRFVSVYFRPTTIALFHATFRAKVDDSPPQSSVADKLLEFEMRGEGTMPCVTVTEPTVRDSTGALVLDFGWVRTSKAKEKRLALRNDGILPATVLFSIQTNPNFLFALGNGSVVVAPKAIETLTLQFRPQKVHDEPTTSQLKLTVQNNPFEETTFKLVGTGYREDLVFEDLPRGHDDELHFDDVRLPEAGTTDETKEEALSPSEAALSLKDTKVFSLCNQSSDVVRFEWPKADPFHFSPRIGHLIPKAHKLIRATFEPGSAGEIAAIYQAHRVALQAQRISYQSGSASQSDESGWDEAVQTISFDGHAGVGAASKQGVVEPEYETIGSPSTIALNCFAAADALSFACDTTPIAFRRTFMFQVCTHRITLHNKSKIRLEYACRWEEHGLSGHSDVGGYPLVTGGVDDNCPFEVTPSSGIISGGETQVFTIKFAPMEVEEYSYWLCLDIPDAQGDQVTAVKVEVRGGSLRPACHFDVERSDYAQWRAPNLAGPHGELGPLDPSVKVIEMESLGVRVRNTRRFYVVNPTNVSYEFSWTPQGESNPCFRCATPKGLMLAGKRCEMIFEFTPQQLELQEMFWYFKIPHFQVSQLFLFVGTTTEPRVALDRGSVNFNTLLIGTKTSQSIALVNQEHIPFNFVFDKTSLDFAGETPALIVHPLSGVIPPNSRTSIEIEFIPSEEKPYSFNLNCIIKRKPTRLSLNVKGEGYSIHDALTLVSGDHNESRALFPGLGNGLDFGAVRVNEETQRSVVIHNSGKFNFDFNWTVAKQSPAFTIEPMQGTIKKNDKTTCRLIFAPTKQASLDGMQVTCTVAGSRHYVVALQGNAVPPMLQFSFTSHDFGPCFIAESDSAPVVETATLTVFNMDPESGIDLDCLFEKKPHLRVDCPPTVLGPREAANIPIIFTARHEVAYLEVIPFTINGSSTVNISIRGEGVFPKVELVNSSMQMIVLGNLQVGQQISRTVKIANRSKRKTVVECVDSPQPGVASLDALGISVFPQQEVSLRAKESADIEFRFAPTQRTPSFQKDVCIRVGGSTKKLLTLSGCCQGIEVALETDTLSYGPVCLGSQLVRKVRLQNRGDVATKFQWNAREFAPDFLVSPSEGMVAPNQHKTIEVTFKPAAVNPDIRYERVTCMIEGTAPATLTLVGSCVPQATSSIQDVNFDSPVRQETHKAIVIENATASPWNLFPVVQGDHWLCPENVLVPAHGRANLDVVYSPLTMTQEHSQKEMDAQRPTVHKGSIFLAIPDGSALLYNVFGKASAPLPAPAISLSTAAKKTLSVSIPIKNWLKTPQTFAVEIQKPPGNESVVVQGPSSIMLHAGVTRNYKLKFFCYTEGSVDLGVRLVNQESGEYLAQDVHVAVSMAVDVDTLYFEAPVRQSVKKTVTIENPFDRQHQINFVDKVHWWKCNSSSIRVRQLSEISGRSEGSYEIEYRPTLHSETPIEDRLTISFVELGEYTYNLMLSTQSVGPERILYFKAPLGGSQTQTFTFTSYAGAAAELSCSVQDPTSFSVPATWKVEGSSSWEGKTESLLVQFEPEAIGEFRDTLTLFSDTVGEYKCTLQGLSVPPLPQGPYVFSTTKDIEFRNVFSTPKEFEVMVDNPRFVLSTTSLLIPAKSSKLITVKVDATPSSPRSGKSAQGGASETGKLFVSCPHLKDLPPWVYYLESTT</sequence>
<feature type="region of interest" description="Disordered" evidence="5">
    <location>
        <begin position="1495"/>
        <end position="1532"/>
    </location>
</feature>
<feature type="region of interest" description="Disordered" evidence="5">
    <location>
        <begin position="1954"/>
        <end position="1989"/>
    </location>
</feature>
<feature type="region of interest" description="Disordered" evidence="5">
    <location>
        <begin position="2079"/>
        <end position="2167"/>
    </location>
</feature>
<feature type="domain" description="Ig-like" evidence="6">
    <location>
        <begin position="4635"/>
        <end position="4727"/>
    </location>
</feature>
<feature type="region of interest" description="Disordered" evidence="5">
    <location>
        <begin position="2323"/>
        <end position="2405"/>
    </location>
</feature>
<evidence type="ECO:0000256" key="4">
    <source>
        <dbReference type="ARBA" id="ARBA00023273"/>
    </source>
</evidence>
<feature type="region of interest" description="Disordered" evidence="5">
    <location>
        <begin position="2634"/>
        <end position="2673"/>
    </location>
</feature>
<dbReference type="PANTHER" id="PTHR23053">
    <property type="entry name" value="DLEC1 DELETED IN LUNG AND ESOPHAGEAL CANCER 1"/>
    <property type="match status" value="1"/>
</dbReference>
<feature type="region of interest" description="Disordered" evidence="5">
    <location>
        <begin position="912"/>
        <end position="953"/>
    </location>
</feature>
<dbReference type="Pfam" id="PF24507">
    <property type="entry name" value="Ig_CFAP65_4th"/>
    <property type="match status" value="1"/>
</dbReference>
<feature type="region of interest" description="Disordered" evidence="5">
    <location>
        <begin position="3134"/>
        <end position="3158"/>
    </location>
</feature>
<feature type="region of interest" description="Disordered" evidence="5">
    <location>
        <begin position="1416"/>
        <end position="1457"/>
    </location>
</feature>
<dbReference type="Pfam" id="PF22544">
    <property type="entry name" value="HYDIN_VesB_CFA65-like_Ig"/>
    <property type="match status" value="5"/>
</dbReference>
<name>A0A8T1VXX6_9STRA</name>
<feature type="compositionally biased region" description="Polar residues" evidence="5">
    <location>
        <begin position="1853"/>
        <end position="1865"/>
    </location>
</feature>
<evidence type="ECO:0000259" key="6">
    <source>
        <dbReference type="PROSITE" id="PS50835"/>
    </source>
</evidence>
<dbReference type="GO" id="GO:0003341">
    <property type="term" value="P:cilium movement"/>
    <property type="evidence" value="ECO:0007669"/>
    <property type="project" value="TreeGrafter"/>
</dbReference>
<dbReference type="PROSITE" id="PS50835">
    <property type="entry name" value="IG_LIKE"/>
    <property type="match status" value="1"/>
</dbReference>
<feature type="compositionally biased region" description="Polar residues" evidence="5">
    <location>
        <begin position="912"/>
        <end position="921"/>
    </location>
</feature>
<dbReference type="GO" id="GO:1904158">
    <property type="term" value="P:axonemal central apparatus assembly"/>
    <property type="evidence" value="ECO:0007669"/>
    <property type="project" value="TreeGrafter"/>
</dbReference>
<feature type="compositionally biased region" description="Low complexity" evidence="5">
    <location>
        <begin position="1503"/>
        <end position="1514"/>
    </location>
</feature>
<evidence type="ECO:0000256" key="1">
    <source>
        <dbReference type="ARBA" id="ARBA00004316"/>
    </source>
</evidence>
<feature type="compositionally biased region" description="Low complexity" evidence="5">
    <location>
        <begin position="937"/>
        <end position="949"/>
    </location>
</feature>
<feature type="region of interest" description="Disordered" evidence="5">
    <location>
        <begin position="1844"/>
        <end position="1891"/>
    </location>
</feature>
<dbReference type="Proteomes" id="UP000694044">
    <property type="component" value="Unassembled WGS sequence"/>
</dbReference>
<evidence type="ECO:0000313" key="7">
    <source>
        <dbReference type="EMBL" id="KAG7386322.1"/>
    </source>
</evidence>
<protein>
    <recommendedName>
        <fullName evidence="6">Ig-like domain-containing protein</fullName>
    </recommendedName>
</protein>
<dbReference type="GO" id="GO:0005930">
    <property type="term" value="C:axoneme"/>
    <property type="evidence" value="ECO:0007669"/>
    <property type="project" value="TreeGrafter"/>
</dbReference>
<feature type="compositionally biased region" description="Low complexity" evidence="5">
    <location>
        <begin position="2650"/>
        <end position="2661"/>
    </location>
</feature>
<keyword evidence="8" id="KW-1185">Reference proteome</keyword>
<feature type="compositionally biased region" description="Low complexity" evidence="5">
    <location>
        <begin position="2090"/>
        <end position="2103"/>
    </location>
</feature>
<dbReference type="InterPro" id="IPR056344">
    <property type="entry name" value="Ig_CFAP65-like_9th"/>
</dbReference>
<comment type="subcellular location">
    <subcellularLocation>
        <location evidence="1">Cell projection</location>
    </subcellularLocation>
    <subcellularLocation>
        <location evidence="2">Cytoplasm</location>
    </subcellularLocation>
</comment>
<proteinExistence type="predicted"/>
<feature type="compositionally biased region" description="Low complexity" evidence="5">
    <location>
        <begin position="1428"/>
        <end position="1437"/>
    </location>
</feature>
<evidence type="ECO:0000256" key="2">
    <source>
        <dbReference type="ARBA" id="ARBA00004496"/>
    </source>
</evidence>
<reference evidence="7" key="1">
    <citation type="submission" date="2021-02" db="EMBL/GenBank/DDBJ databases">
        <authorList>
            <person name="Palmer J.M."/>
        </authorList>
    </citation>
    <scope>NUCLEOTIDE SEQUENCE</scope>
    <source>
        <strain evidence="7">SCRP734</strain>
    </source>
</reference>
<dbReference type="OrthoDB" id="442692at2759"/>
<evidence type="ECO:0000313" key="8">
    <source>
        <dbReference type="Proteomes" id="UP000694044"/>
    </source>
</evidence>
<feature type="compositionally biased region" description="Low complexity" evidence="5">
    <location>
        <begin position="2323"/>
        <end position="2342"/>
    </location>
</feature>
<feature type="compositionally biased region" description="Basic and acidic residues" evidence="5">
    <location>
        <begin position="2108"/>
        <end position="2120"/>
    </location>
</feature>
<dbReference type="InterPro" id="IPR007110">
    <property type="entry name" value="Ig-like_dom"/>
</dbReference>
<feature type="compositionally biased region" description="Polar residues" evidence="5">
    <location>
        <begin position="2635"/>
        <end position="2648"/>
    </location>
</feature>
<feature type="compositionally biased region" description="Polar residues" evidence="5">
    <location>
        <begin position="2147"/>
        <end position="2163"/>
    </location>
</feature>
<comment type="caution">
    <text evidence="7">The sequence shown here is derived from an EMBL/GenBank/DDBJ whole genome shotgun (WGS) entry which is preliminary data.</text>
</comment>
<dbReference type="EMBL" id="JAGDFM010000103">
    <property type="protein sequence ID" value="KAG7386322.1"/>
    <property type="molecule type" value="Genomic_DNA"/>
</dbReference>
<accession>A0A8T1VXX6</accession>
<keyword evidence="4" id="KW-0966">Cell projection</keyword>